<dbReference type="PANTHER" id="PTHR30309">
    <property type="entry name" value="INNER MEMBRANE PROTEIN YGIH"/>
    <property type="match status" value="1"/>
</dbReference>
<evidence type="ECO:0000256" key="9">
    <source>
        <dbReference type="ARBA" id="ARBA00023264"/>
    </source>
</evidence>
<dbReference type="PANTHER" id="PTHR30309:SF0">
    <property type="entry name" value="GLYCEROL-3-PHOSPHATE ACYLTRANSFERASE-RELATED"/>
    <property type="match status" value="1"/>
</dbReference>
<evidence type="ECO:0000256" key="10">
    <source>
        <dbReference type="HAMAP-Rule" id="MF_01043"/>
    </source>
</evidence>
<comment type="subunit">
    <text evidence="10">Probably interacts with PlsX.</text>
</comment>
<keyword evidence="9 10" id="KW-1208">Phospholipid metabolism</keyword>
<feature type="transmembrane region" description="Helical" evidence="10">
    <location>
        <begin position="6"/>
        <end position="31"/>
    </location>
</feature>
<comment type="subcellular location">
    <subcellularLocation>
        <location evidence="10">Cell membrane</location>
        <topology evidence="10">Multi-pass membrane protein</topology>
    </subcellularLocation>
</comment>
<dbReference type="GO" id="GO:0008654">
    <property type="term" value="P:phospholipid biosynthetic process"/>
    <property type="evidence" value="ECO:0007669"/>
    <property type="project" value="UniProtKB-UniRule"/>
</dbReference>
<name>A0A2G6JN84_NEPCE</name>
<evidence type="ECO:0000256" key="7">
    <source>
        <dbReference type="ARBA" id="ARBA00023136"/>
    </source>
</evidence>
<dbReference type="Proteomes" id="UP000243469">
    <property type="component" value="Unassembled WGS sequence"/>
</dbReference>
<comment type="function">
    <text evidence="10">Catalyzes the transfer of an acyl group from acyl-phosphate (acyl-PO(4)) to glycerol-3-phosphate (G3P) to form lysophosphatidic acid (LPA). This enzyme utilizes acyl-phosphate as fatty acyl donor, but not acyl-CoA or acyl-ACP.</text>
</comment>
<protein>
    <recommendedName>
        <fullName evidence="10">Glycerol-3-phosphate acyltransferase</fullName>
    </recommendedName>
    <alternativeName>
        <fullName evidence="10">Acyl-PO4 G3P acyltransferase</fullName>
    </alternativeName>
    <alternativeName>
        <fullName evidence="10">Acyl-phosphate--glycerol-3-phosphate acyltransferase</fullName>
    </alternativeName>
    <alternativeName>
        <fullName evidence="10">G3P acyltransferase</fullName>
        <shortName evidence="10">GPAT</shortName>
        <ecNumber evidence="10">2.3.1.275</ecNumber>
    </alternativeName>
    <alternativeName>
        <fullName evidence="10">Lysophosphatidic acid synthase</fullName>
        <shortName evidence="10">LPA synthase</shortName>
    </alternativeName>
</protein>
<dbReference type="NCBIfam" id="TIGR00023">
    <property type="entry name" value="glycerol-3-phosphate 1-O-acyltransferase PlsY"/>
    <property type="match status" value="1"/>
</dbReference>
<evidence type="ECO:0000256" key="8">
    <source>
        <dbReference type="ARBA" id="ARBA00023209"/>
    </source>
</evidence>
<feature type="transmembrane region" description="Helical" evidence="10">
    <location>
        <begin position="57"/>
        <end position="78"/>
    </location>
</feature>
<keyword evidence="2 10" id="KW-0444">Lipid biosynthesis</keyword>
<evidence type="ECO:0000256" key="6">
    <source>
        <dbReference type="ARBA" id="ARBA00023098"/>
    </source>
</evidence>
<evidence type="ECO:0000313" key="11">
    <source>
        <dbReference type="EMBL" id="PIE24863.1"/>
    </source>
</evidence>
<evidence type="ECO:0000256" key="3">
    <source>
        <dbReference type="ARBA" id="ARBA00022679"/>
    </source>
</evidence>
<gene>
    <name evidence="10 11" type="primary">plsY</name>
    <name evidence="11" type="ORF">CSA60_02605</name>
</gene>
<accession>A0A2G6JN84</accession>
<feature type="transmembrane region" description="Helical" evidence="10">
    <location>
        <begin position="84"/>
        <end position="102"/>
    </location>
</feature>
<dbReference type="Pfam" id="PF02660">
    <property type="entry name" value="G3P_acyltransf"/>
    <property type="match status" value="1"/>
</dbReference>
<dbReference type="GO" id="GO:0043772">
    <property type="term" value="F:acyl-phosphate glycerol-3-phosphate acyltransferase activity"/>
    <property type="evidence" value="ECO:0007669"/>
    <property type="project" value="UniProtKB-UniRule"/>
</dbReference>
<feature type="transmembrane region" description="Helical" evidence="10">
    <location>
        <begin position="114"/>
        <end position="136"/>
    </location>
</feature>
<dbReference type="UniPathway" id="UPA00085"/>
<evidence type="ECO:0000256" key="1">
    <source>
        <dbReference type="ARBA" id="ARBA00022475"/>
    </source>
</evidence>
<evidence type="ECO:0000256" key="2">
    <source>
        <dbReference type="ARBA" id="ARBA00022516"/>
    </source>
</evidence>
<evidence type="ECO:0000313" key="12">
    <source>
        <dbReference type="Proteomes" id="UP000243469"/>
    </source>
</evidence>
<dbReference type="InterPro" id="IPR003811">
    <property type="entry name" value="G3P_acylTferase_PlsY"/>
</dbReference>
<keyword evidence="1 10" id="KW-1003">Cell membrane</keyword>
<comment type="caution">
    <text evidence="11">The sequence shown here is derived from an EMBL/GenBank/DDBJ whole genome shotgun (WGS) entry which is preliminary data.</text>
</comment>
<keyword evidence="4 10" id="KW-0812">Transmembrane</keyword>
<evidence type="ECO:0000256" key="4">
    <source>
        <dbReference type="ARBA" id="ARBA00022692"/>
    </source>
</evidence>
<keyword evidence="3 10" id="KW-0808">Transferase</keyword>
<dbReference type="AlphaFoldDB" id="A0A2G6JN84"/>
<dbReference type="EMBL" id="PDSH01000015">
    <property type="protein sequence ID" value="PIE24863.1"/>
    <property type="molecule type" value="Genomic_DNA"/>
</dbReference>
<dbReference type="GO" id="GO:0005886">
    <property type="term" value="C:plasma membrane"/>
    <property type="evidence" value="ECO:0007669"/>
    <property type="project" value="UniProtKB-SubCell"/>
</dbReference>
<reference evidence="11 12" key="1">
    <citation type="submission" date="2017-10" db="EMBL/GenBank/DDBJ databases">
        <title>Novel microbial diversity and functional potential in the marine mammal oral microbiome.</title>
        <authorList>
            <person name="Dudek N.K."/>
            <person name="Sun C.L."/>
            <person name="Burstein D."/>
            <person name="Kantor R.S."/>
            <person name="Aliaga Goltsman D.S."/>
            <person name="Bik E.M."/>
            <person name="Thomas B.C."/>
            <person name="Banfield J.F."/>
            <person name="Relman D.A."/>
        </authorList>
    </citation>
    <scope>NUCLEOTIDE SEQUENCE [LARGE SCALE GENOMIC DNA]</scope>
    <source>
        <strain evidence="11">DOLJORAL78_47_21</strain>
    </source>
</reference>
<proteinExistence type="inferred from homology"/>
<organism evidence="11 12">
    <name type="scientific">Neptuniibacter caesariensis</name>
    <dbReference type="NCBI Taxonomy" id="207954"/>
    <lineage>
        <taxon>Bacteria</taxon>
        <taxon>Pseudomonadati</taxon>
        <taxon>Pseudomonadota</taxon>
        <taxon>Gammaproteobacteria</taxon>
        <taxon>Oceanospirillales</taxon>
        <taxon>Oceanospirillaceae</taxon>
        <taxon>Neptuniibacter</taxon>
    </lineage>
</organism>
<evidence type="ECO:0000256" key="5">
    <source>
        <dbReference type="ARBA" id="ARBA00022989"/>
    </source>
</evidence>
<sequence>MTESTVMAIGLVFLAYLWGSIPTAVIVCHALNIPDPRKQGSGNPGTTNVLRIGSRKAAGITLIGDAGKGFLALLPYLLLDLDAVIGSACTLAVITGHMLPVFSSFRGGKGIATTFGACLGLYWPLALMQFCTWALLVAISRTSSLASVSTALITPLFIWLAAPEYLGLMCIIAALLVFSHRQNIRNILDGKEPRL</sequence>
<keyword evidence="11" id="KW-0012">Acyltransferase</keyword>
<keyword evidence="6 10" id="KW-0443">Lipid metabolism</keyword>
<keyword evidence="5 10" id="KW-1133">Transmembrane helix</keyword>
<dbReference type="EC" id="2.3.1.275" evidence="10"/>
<keyword evidence="7 10" id="KW-0472">Membrane</keyword>
<comment type="pathway">
    <text evidence="10">Lipid metabolism; phospholipid metabolism.</text>
</comment>
<keyword evidence="8 10" id="KW-0594">Phospholipid biosynthesis</keyword>
<dbReference type="SMART" id="SM01207">
    <property type="entry name" value="G3P_acyltransf"/>
    <property type="match status" value="1"/>
</dbReference>
<comment type="catalytic activity">
    <reaction evidence="10">
        <text>an acyl phosphate + sn-glycerol 3-phosphate = a 1-acyl-sn-glycero-3-phosphate + phosphate</text>
        <dbReference type="Rhea" id="RHEA:34075"/>
        <dbReference type="ChEBI" id="CHEBI:43474"/>
        <dbReference type="ChEBI" id="CHEBI:57597"/>
        <dbReference type="ChEBI" id="CHEBI:57970"/>
        <dbReference type="ChEBI" id="CHEBI:59918"/>
        <dbReference type="EC" id="2.3.1.275"/>
    </reaction>
</comment>
<dbReference type="HAMAP" id="MF_01043">
    <property type="entry name" value="PlsY"/>
    <property type="match status" value="1"/>
</dbReference>
<comment type="similarity">
    <text evidence="10">Belongs to the PlsY family.</text>
</comment>
<feature type="transmembrane region" description="Helical" evidence="10">
    <location>
        <begin position="156"/>
        <end position="178"/>
    </location>
</feature>